<accession>A0A0F4YXD5</accession>
<dbReference type="GeneID" id="25315415"/>
<name>A0A0F4YXD5_RASE3</name>
<comment type="caution">
    <text evidence="2">The sequence shown here is derived from an EMBL/GenBank/DDBJ whole genome shotgun (WGS) entry which is preliminary data.</text>
</comment>
<dbReference type="Proteomes" id="UP000053958">
    <property type="component" value="Unassembled WGS sequence"/>
</dbReference>
<dbReference type="EMBL" id="LASV01000119">
    <property type="protein sequence ID" value="KKA22899.1"/>
    <property type="molecule type" value="Genomic_DNA"/>
</dbReference>
<proteinExistence type="predicted"/>
<organism evidence="2 3">
    <name type="scientific">Rasamsonia emersonii (strain ATCC 16479 / CBS 393.64 / IMI 116815)</name>
    <dbReference type="NCBI Taxonomy" id="1408163"/>
    <lineage>
        <taxon>Eukaryota</taxon>
        <taxon>Fungi</taxon>
        <taxon>Dikarya</taxon>
        <taxon>Ascomycota</taxon>
        <taxon>Pezizomycotina</taxon>
        <taxon>Eurotiomycetes</taxon>
        <taxon>Eurotiomycetidae</taxon>
        <taxon>Eurotiales</taxon>
        <taxon>Trichocomaceae</taxon>
        <taxon>Rasamsonia</taxon>
    </lineage>
</organism>
<reference evidence="2 3" key="1">
    <citation type="submission" date="2015-04" db="EMBL/GenBank/DDBJ databases">
        <authorList>
            <person name="Heijne W.H."/>
            <person name="Fedorova N.D."/>
            <person name="Nierman W.C."/>
            <person name="Vollebregt A.W."/>
            <person name="Zhao Z."/>
            <person name="Wu L."/>
            <person name="Kumar M."/>
            <person name="Stam H."/>
            <person name="van den Berg M.A."/>
            <person name="Pel H.J."/>
        </authorList>
    </citation>
    <scope>NUCLEOTIDE SEQUENCE [LARGE SCALE GENOMIC DNA]</scope>
    <source>
        <strain evidence="2 3">CBS 393.64</strain>
    </source>
</reference>
<dbReference type="AlphaFoldDB" id="A0A0F4YXD5"/>
<keyword evidence="3" id="KW-1185">Reference proteome</keyword>
<gene>
    <name evidence="2" type="ORF">T310_3065</name>
</gene>
<dbReference type="RefSeq" id="XP_013329511.1">
    <property type="nucleotide sequence ID" value="XM_013474057.1"/>
</dbReference>
<sequence length="206" mass="22542">MPSELPSQEHGREASDWPAPTRGRLPPSRRDQQGPACLGLAPSRELDDRLFTNVTVRAESIPRAEPLRKLAKVGWRAPARHVEAGTRLYGVPASPRLHSAAPWLSDIPRTSRSRTLSVLILHYRAGSLADCSPKVYRDLHTVSIPAHGVVSLRISPASISWPLGIRTANLYYDTDSYAPATACSADKGISSTRAFSITPPWCYLTP</sequence>
<feature type="region of interest" description="Disordered" evidence="1">
    <location>
        <begin position="1"/>
        <end position="35"/>
    </location>
</feature>
<protein>
    <submittedName>
        <fullName evidence="2">Uncharacterized protein</fullName>
    </submittedName>
</protein>
<evidence type="ECO:0000256" key="1">
    <source>
        <dbReference type="SAM" id="MobiDB-lite"/>
    </source>
</evidence>
<evidence type="ECO:0000313" key="3">
    <source>
        <dbReference type="Proteomes" id="UP000053958"/>
    </source>
</evidence>
<evidence type="ECO:0000313" key="2">
    <source>
        <dbReference type="EMBL" id="KKA22899.1"/>
    </source>
</evidence>